<reference evidence="2 3" key="1">
    <citation type="submission" date="2014-06" db="EMBL/GenBank/DDBJ databases">
        <title>Saccharopolyspora rectivirgula DSM-43113 Genome sequencing.</title>
        <authorList>
            <person name="Barrera C."/>
            <person name="Millon L."/>
            <person name="Rognon B."/>
            <person name="Zaugg C."/>
            <person name="Monod M."/>
        </authorList>
    </citation>
    <scope>NUCLEOTIDE SEQUENCE [LARGE SCALE GENOMIC DNA]</scope>
    <source>
        <strain evidence="2 3">DSM 43113</strain>
    </source>
</reference>
<dbReference type="EMBL" id="JNVU01000014">
    <property type="protein sequence ID" value="KEI45334.1"/>
    <property type="molecule type" value="Genomic_DNA"/>
</dbReference>
<evidence type="ECO:0000256" key="1">
    <source>
        <dbReference type="SAM" id="Phobius"/>
    </source>
</evidence>
<keyword evidence="1" id="KW-0812">Transmembrane</keyword>
<accession>A0A073BC37</accession>
<organism evidence="2 3">
    <name type="scientific">Saccharopolyspora rectivirgula</name>
    <dbReference type="NCBI Taxonomy" id="28042"/>
    <lineage>
        <taxon>Bacteria</taxon>
        <taxon>Bacillati</taxon>
        <taxon>Actinomycetota</taxon>
        <taxon>Actinomycetes</taxon>
        <taxon>Pseudonocardiales</taxon>
        <taxon>Pseudonocardiaceae</taxon>
        <taxon>Saccharopolyspora</taxon>
    </lineage>
</organism>
<feature type="transmembrane region" description="Helical" evidence="1">
    <location>
        <begin position="6"/>
        <end position="28"/>
    </location>
</feature>
<proteinExistence type="predicted"/>
<name>A0A073BC37_9PSEU</name>
<protein>
    <recommendedName>
        <fullName evidence="4">DUF2516 family protein</fullName>
    </recommendedName>
</protein>
<evidence type="ECO:0000313" key="2">
    <source>
        <dbReference type="EMBL" id="KEI45334.1"/>
    </source>
</evidence>
<gene>
    <name evidence="2" type="ORF">GU90_06040</name>
</gene>
<dbReference type="InterPro" id="IPR019662">
    <property type="entry name" value="DUF2516"/>
</dbReference>
<evidence type="ECO:0000313" key="3">
    <source>
        <dbReference type="Proteomes" id="UP000031419"/>
    </source>
</evidence>
<feature type="transmembrane region" description="Helical" evidence="1">
    <location>
        <begin position="40"/>
        <end position="60"/>
    </location>
</feature>
<dbReference type="AlphaFoldDB" id="A0A073BC37"/>
<dbReference type="Pfam" id="PF10724">
    <property type="entry name" value="DUF2516"/>
    <property type="match status" value="1"/>
</dbReference>
<keyword evidence="1" id="KW-0472">Membrane</keyword>
<keyword evidence="1" id="KW-1133">Transmembrane helix</keyword>
<dbReference type="Proteomes" id="UP000031419">
    <property type="component" value="Unassembled WGS sequence"/>
</dbReference>
<comment type="caution">
    <text evidence="2">The sequence shown here is derived from an EMBL/GenBank/DDBJ whole genome shotgun (WGS) entry which is preliminary data.</text>
</comment>
<keyword evidence="3" id="KW-1185">Reference proteome</keyword>
<dbReference type="STRING" id="28042.GU90_06040"/>
<sequence>MELANWILLILWAAGIPVGLFAFVHAALQRADAFTAVDKLTKPAWLGITGVAAVVLIVAWRGPFTLIWIAALVASLVYIVDVRPKVKEIQGRSW</sequence>
<dbReference type="RefSeq" id="WP_029719220.1">
    <property type="nucleotide sequence ID" value="NZ_JAJUIW010000009.1"/>
</dbReference>
<dbReference type="eggNOG" id="ENOG5033BDI">
    <property type="taxonomic scope" value="Bacteria"/>
</dbReference>
<evidence type="ECO:0008006" key="4">
    <source>
        <dbReference type="Google" id="ProtNLM"/>
    </source>
</evidence>